<keyword evidence="2" id="KW-1185">Reference proteome</keyword>
<dbReference type="STRING" id="553219.CAMSH0001_1187"/>
<dbReference type="AlphaFoldDB" id="C6RDN0"/>
<reference evidence="1 2" key="1">
    <citation type="submission" date="2009-07" db="EMBL/GenBank/DDBJ databases">
        <authorList>
            <person name="Madupu R."/>
            <person name="Sebastian Y."/>
            <person name="Durkin A.S."/>
            <person name="Torralba M."/>
            <person name="Methe B."/>
            <person name="Sutton G.G."/>
            <person name="Strausberg R.L."/>
            <person name="Nelson K.E."/>
        </authorList>
    </citation>
    <scope>NUCLEOTIDE SEQUENCE [LARGE SCALE GENOMIC DNA]</scope>
    <source>
        <strain evidence="1 2">RM3277</strain>
    </source>
</reference>
<comment type="caution">
    <text evidence="1">The sequence shown here is derived from an EMBL/GenBank/DDBJ whole genome shotgun (WGS) entry which is preliminary data.</text>
</comment>
<protein>
    <submittedName>
        <fullName evidence="1">Uncharacterized protein</fullName>
    </submittedName>
</protein>
<evidence type="ECO:0000313" key="2">
    <source>
        <dbReference type="Proteomes" id="UP000003107"/>
    </source>
</evidence>
<proteinExistence type="predicted"/>
<dbReference type="EMBL" id="ACVQ01000008">
    <property type="protein sequence ID" value="EET80427.1"/>
    <property type="molecule type" value="Genomic_DNA"/>
</dbReference>
<accession>C6RDN0</accession>
<gene>
    <name evidence="1" type="ORF">CAMSH0001_1187</name>
</gene>
<name>C6RDN0_9BACT</name>
<organism evidence="1 2">
    <name type="scientific">Campylobacter showae RM3277</name>
    <dbReference type="NCBI Taxonomy" id="553219"/>
    <lineage>
        <taxon>Bacteria</taxon>
        <taxon>Pseudomonadati</taxon>
        <taxon>Campylobacterota</taxon>
        <taxon>Epsilonproteobacteria</taxon>
        <taxon>Campylobacterales</taxon>
        <taxon>Campylobacteraceae</taxon>
        <taxon>Campylobacter</taxon>
    </lineage>
</organism>
<sequence>MGGTTKTVADYKGMSQEELETLCLEKKDKKACQKIAIDFVNGAKANGGKPQF</sequence>
<evidence type="ECO:0000313" key="1">
    <source>
        <dbReference type="EMBL" id="EET80427.1"/>
    </source>
</evidence>
<dbReference type="Proteomes" id="UP000003107">
    <property type="component" value="Unassembled WGS sequence"/>
</dbReference>